<evidence type="ECO:0000313" key="6">
    <source>
        <dbReference type="EMBL" id="GIT95229.1"/>
    </source>
</evidence>
<dbReference type="EMBL" id="BPFH01000003">
    <property type="protein sequence ID" value="GIT95229.1"/>
    <property type="molecule type" value="Genomic_DNA"/>
</dbReference>
<comment type="similarity">
    <text evidence="2">Belongs to the PufQ family.</text>
</comment>
<evidence type="ECO:0000256" key="5">
    <source>
        <dbReference type="ARBA" id="ARBA00023181"/>
    </source>
</evidence>
<sequence length="73" mass="8034">MSDMTSNTPIARSRKEPGWEYWMYFAPIFALSLPLAGLRAVSAAVQSDTSPRPGILTDAWTRARDVTTTICSV</sequence>
<keyword evidence="4" id="KW-0149">Chlorophyll biosynthesis</keyword>
<accession>A0ABQ4NLD8</accession>
<protein>
    <recommendedName>
        <fullName evidence="8">PufQ cytochrome subunit</fullName>
    </recommendedName>
</protein>
<keyword evidence="3" id="KW-0602">Photosynthesis</keyword>
<evidence type="ECO:0008006" key="8">
    <source>
        <dbReference type="Google" id="ProtNLM"/>
    </source>
</evidence>
<gene>
    <name evidence="6" type="ORF">JANAI62_18520</name>
</gene>
<name>A0ABQ4NLD8_9RHOB</name>
<dbReference type="InterPro" id="IPR008800">
    <property type="entry name" value="PufQ_cyt-su"/>
</dbReference>
<dbReference type="RefSeq" id="WP_220748730.1">
    <property type="nucleotide sequence ID" value="NZ_BPFH01000003.1"/>
</dbReference>
<organism evidence="6 7">
    <name type="scientific">Jannaschia pagri</name>
    <dbReference type="NCBI Taxonomy" id="2829797"/>
    <lineage>
        <taxon>Bacteria</taxon>
        <taxon>Pseudomonadati</taxon>
        <taxon>Pseudomonadota</taxon>
        <taxon>Alphaproteobacteria</taxon>
        <taxon>Rhodobacterales</taxon>
        <taxon>Roseobacteraceae</taxon>
        <taxon>Jannaschia</taxon>
    </lineage>
</organism>
<comment type="function">
    <text evidence="1">Required for bacteriochlorophyll biosynthesis. Directly involved in the assembly of both the B875 and B800-850 pigment-protein complexes.</text>
</comment>
<dbReference type="Proteomes" id="UP000786693">
    <property type="component" value="Unassembled WGS sequence"/>
</dbReference>
<evidence type="ECO:0000256" key="4">
    <source>
        <dbReference type="ARBA" id="ARBA00023171"/>
    </source>
</evidence>
<evidence type="ECO:0000256" key="1">
    <source>
        <dbReference type="ARBA" id="ARBA00003128"/>
    </source>
</evidence>
<comment type="caution">
    <text evidence="6">The sequence shown here is derived from an EMBL/GenBank/DDBJ whole genome shotgun (WGS) entry which is preliminary data.</text>
</comment>
<reference evidence="6 7" key="1">
    <citation type="submission" date="2021-05" db="EMBL/GenBank/DDBJ databases">
        <title>Bacteria Genome sequencing.</title>
        <authorList>
            <person name="Takabe Y."/>
            <person name="Nakajima Y."/>
            <person name="Suzuki S."/>
            <person name="Shiozaki T."/>
        </authorList>
    </citation>
    <scope>NUCLEOTIDE SEQUENCE [LARGE SCALE GENOMIC DNA]</scope>
    <source>
        <strain evidence="6 7">AI_62</strain>
    </source>
</reference>
<evidence type="ECO:0000256" key="3">
    <source>
        <dbReference type="ARBA" id="ARBA00022531"/>
    </source>
</evidence>
<keyword evidence="7" id="KW-1185">Reference proteome</keyword>
<proteinExistence type="inferred from homology"/>
<evidence type="ECO:0000256" key="2">
    <source>
        <dbReference type="ARBA" id="ARBA00009920"/>
    </source>
</evidence>
<dbReference type="Pfam" id="PF05398">
    <property type="entry name" value="PufQ"/>
    <property type="match status" value="1"/>
</dbReference>
<keyword evidence="5" id="KW-0077">Bacteriochlorophyll biosynthesis</keyword>
<evidence type="ECO:0000313" key="7">
    <source>
        <dbReference type="Proteomes" id="UP000786693"/>
    </source>
</evidence>